<feature type="transmembrane region" description="Helical" evidence="1">
    <location>
        <begin position="45"/>
        <end position="66"/>
    </location>
</feature>
<name>A0A7T9Z864_9GAMM</name>
<evidence type="ECO:0000313" key="3">
    <source>
        <dbReference type="Proteomes" id="UP000595320"/>
    </source>
</evidence>
<dbReference type="RefSeq" id="WP_004994797.1">
    <property type="nucleotide sequence ID" value="NZ_BKGH01000005.1"/>
</dbReference>
<gene>
    <name evidence="2" type="ORF">I6I53_08090</name>
</gene>
<dbReference type="GeneID" id="66210849"/>
<dbReference type="AlphaFoldDB" id="A0A7T9Z864"/>
<keyword evidence="1" id="KW-1133">Transmembrane helix</keyword>
<evidence type="ECO:0000256" key="1">
    <source>
        <dbReference type="SAM" id="Phobius"/>
    </source>
</evidence>
<evidence type="ECO:0000313" key="2">
    <source>
        <dbReference type="EMBL" id="QQT87683.1"/>
    </source>
</evidence>
<dbReference type="EMBL" id="CP068176">
    <property type="protein sequence ID" value="QQT87683.1"/>
    <property type="molecule type" value="Genomic_DNA"/>
</dbReference>
<sequence>MKLKITDRDISCLYYLFLICAFCSLGSELYEKFFIAKRTMDLSSFYTFLFFALLTRYYYAIVYLLIKLEGINQQERQRQLDREKELENKEL</sequence>
<feature type="transmembrane region" description="Helical" evidence="1">
    <location>
        <begin position="12"/>
        <end position="30"/>
    </location>
</feature>
<keyword evidence="1" id="KW-0812">Transmembrane</keyword>
<reference evidence="2 3" key="1">
    <citation type="submission" date="2021-01" db="EMBL/GenBank/DDBJ databases">
        <title>FDA dAtabase for Regulatory Grade micrObial Sequences (FDA-ARGOS): Supporting development and validation of Infectious Disease Dx tests.</title>
        <authorList>
            <person name="Sproer C."/>
            <person name="Gronow S."/>
            <person name="Severitt S."/>
            <person name="Schroder I."/>
            <person name="Tallon L."/>
            <person name="Sadzewicz L."/>
            <person name="Zhao X."/>
            <person name="Boylan J."/>
            <person name="Ott S."/>
            <person name="Bowen H."/>
            <person name="Vavikolanu K."/>
            <person name="Mehta A."/>
            <person name="Aluvathingal J."/>
            <person name="Nadendla S."/>
            <person name="Lowell S."/>
            <person name="Myers T."/>
            <person name="Yan Y."/>
            <person name="Sichtig H."/>
        </authorList>
    </citation>
    <scope>NUCLEOTIDE SEQUENCE [LARGE SCALE GENOMIC DNA]</scope>
    <source>
        <strain evidence="2 3">FDAARGOS_1096</strain>
    </source>
</reference>
<keyword evidence="1" id="KW-0472">Membrane</keyword>
<protein>
    <submittedName>
        <fullName evidence="2">Uncharacterized protein</fullName>
    </submittedName>
</protein>
<proteinExistence type="predicted"/>
<organism evidence="2 3">
    <name type="scientific">Acinetobacter ursingii</name>
    <dbReference type="NCBI Taxonomy" id="108980"/>
    <lineage>
        <taxon>Bacteria</taxon>
        <taxon>Pseudomonadati</taxon>
        <taxon>Pseudomonadota</taxon>
        <taxon>Gammaproteobacteria</taxon>
        <taxon>Moraxellales</taxon>
        <taxon>Moraxellaceae</taxon>
        <taxon>Acinetobacter</taxon>
    </lineage>
</organism>
<accession>A0A7T9Z864</accession>
<dbReference type="Proteomes" id="UP000595320">
    <property type="component" value="Chromosome"/>
</dbReference>